<dbReference type="SUPFAM" id="SSF63825">
    <property type="entry name" value="YWTD domain"/>
    <property type="match status" value="1"/>
</dbReference>
<dbReference type="AlphaFoldDB" id="A0A7S1Z4R6"/>
<feature type="region of interest" description="Disordered" evidence="1">
    <location>
        <begin position="113"/>
        <end position="143"/>
    </location>
</feature>
<protein>
    <submittedName>
        <fullName evidence="2">Uncharacterized protein</fullName>
    </submittedName>
</protein>
<dbReference type="PANTHER" id="PTHR35399:SF2">
    <property type="entry name" value="DUF839 DOMAIN-CONTAINING PROTEIN"/>
    <property type="match status" value="1"/>
</dbReference>
<organism evidence="2">
    <name type="scientific">Ditylum brightwellii</name>
    <dbReference type="NCBI Taxonomy" id="49249"/>
    <lineage>
        <taxon>Eukaryota</taxon>
        <taxon>Sar</taxon>
        <taxon>Stramenopiles</taxon>
        <taxon>Ochrophyta</taxon>
        <taxon>Bacillariophyta</taxon>
        <taxon>Mediophyceae</taxon>
        <taxon>Lithodesmiophycidae</taxon>
        <taxon>Lithodesmiales</taxon>
        <taxon>Lithodesmiaceae</taxon>
        <taxon>Ditylum</taxon>
    </lineage>
</organism>
<gene>
    <name evidence="2" type="ORF">DBRI1063_LOCUS10066</name>
</gene>
<name>A0A7S1Z4R6_9STRA</name>
<sequence length="548" mass="59634">MNVTFVPGCSGTPPDPMPGYDNDKDYCTIPPLPLPGYLAYVYDNTGDRLFSHYNKTPPLGECEGDCDNDDDCIGDLKCFHRSRTEAVPGCLSGDSTFGQDTSRRDYCYRGATSSPTLSTSPTQLSNSTCAPTPAVSPSPTGPATYIPGQNTLVEADLSLSTGLRAEVIAVSGQRVALSSGQVSAEPFHGKPDGAAVFVDECGGGWTYVSNSEKGDSSKYTGGVGALYFNARNEVIGYKMIQKKTRRNCSGGRTWWATWLTCEEVSGGGVYEVEPKNNNPSIKRKTLLGQNGRNGGAYEGVAYDNRFPDDVNFRPKFFLTEDAPKGPLERFQPSLQALADAKASGDYSNLLHIDPDGTAQTDYLVITPDTGINTQGTFIWTASLRDGRRNARAYFRNCEGIDVRNGMLYMTCKVDKLLFILDLDAMTYTQSSTIKGAFNDQPDQIASITGVNGDILYFCEDGIKGGESGRSGSGVHARDATGQGYTILQDESEKIKGETTGLAFSPDRKLMIVAYQHEGRIYKIWREDGRPFGGQMLDIRYHFDDTFAT</sequence>
<reference evidence="2" key="1">
    <citation type="submission" date="2021-01" db="EMBL/GenBank/DDBJ databases">
        <authorList>
            <person name="Corre E."/>
            <person name="Pelletier E."/>
            <person name="Niang G."/>
            <person name="Scheremetjew M."/>
            <person name="Finn R."/>
            <person name="Kale V."/>
            <person name="Holt S."/>
            <person name="Cochrane G."/>
            <person name="Meng A."/>
            <person name="Brown T."/>
            <person name="Cohen L."/>
        </authorList>
    </citation>
    <scope>NUCLEOTIDE SEQUENCE</scope>
    <source>
        <strain evidence="2">Pop2</strain>
    </source>
</reference>
<proteinExistence type="predicted"/>
<accession>A0A7S1Z4R6</accession>
<evidence type="ECO:0000256" key="1">
    <source>
        <dbReference type="SAM" id="MobiDB-lite"/>
    </source>
</evidence>
<dbReference type="PANTHER" id="PTHR35399">
    <property type="entry name" value="SLR8030 PROTEIN"/>
    <property type="match status" value="1"/>
</dbReference>
<dbReference type="EMBL" id="HBGN01015674">
    <property type="protein sequence ID" value="CAD9328155.1"/>
    <property type="molecule type" value="Transcribed_RNA"/>
</dbReference>
<evidence type="ECO:0000313" key="2">
    <source>
        <dbReference type="EMBL" id="CAD9328155.1"/>
    </source>
</evidence>
<feature type="compositionally biased region" description="Low complexity" evidence="1">
    <location>
        <begin position="113"/>
        <end position="128"/>
    </location>
</feature>